<protein>
    <recommendedName>
        <fullName evidence="1">Agglutinin domain-containing protein</fullName>
    </recommendedName>
</protein>
<sequence length="421" mass="47737">MALTLPKFIVLKPSDNNGYLSYICEGENNLGFLKFSETQVVSPYAKFEVEISNTNGLVHIRSCQNNKYWQRTKTVSIAGEEDQSKETCTLFKFVPVDHATGTVRIVHVQSGCNLCLWLGSDLIIAVYNGHDIFSIIDCKSLLYVAFKGHNNKYLCVRENYLAFSADDIGETTVACETFVTDDRKVHIKFICAGKFWWADPKWIWVGYEDPRNNDGTTFRPVKVDDKTIGLINLGNNNFRTTLTGQNDVAWLSPAVPTITKEAKLTVEEPVLTRDIYDVKYDLGNSRVYDETTFIIAKNFASNYIQEPTHMDMKLSYTNIKTSTWKSNFPLKLAMEAKMEFNVPLISQGNIEMSDVKWEETKESKTLVDVVHTIVVPAMTKVTVNLIATKVQGASYTGSNYYSIHFETEETKLEPRKNPEPL</sequence>
<evidence type="ECO:0000313" key="3">
    <source>
        <dbReference type="Proteomes" id="UP000239757"/>
    </source>
</evidence>
<dbReference type="InterPro" id="IPR053237">
    <property type="entry name" value="Natterin_C"/>
</dbReference>
<dbReference type="Proteomes" id="UP000239757">
    <property type="component" value="Unassembled WGS sequence"/>
</dbReference>
<dbReference type="InterPro" id="IPR008998">
    <property type="entry name" value="Agglutinin"/>
</dbReference>
<organism evidence="2 3">
    <name type="scientific">Gossypium barbadense</name>
    <name type="common">Sea Island cotton</name>
    <name type="synonym">Hibiscus barbadensis</name>
    <dbReference type="NCBI Taxonomy" id="3634"/>
    <lineage>
        <taxon>Eukaryota</taxon>
        <taxon>Viridiplantae</taxon>
        <taxon>Streptophyta</taxon>
        <taxon>Embryophyta</taxon>
        <taxon>Tracheophyta</taxon>
        <taxon>Spermatophyta</taxon>
        <taxon>Magnoliopsida</taxon>
        <taxon>eudicotyledons</taxon>
        <taxon>Gunneridae</taxon>
        <taxon>Pentapetalae</taxon>
        <taxon>rosids</taxon>
        <taxon>malvids</taxon>
        <taxon>Malvales</taxon>
        <taxon>Malvaceae</taxon>
        <taxon>Malvoideae</taxon>
        <taxon>Gossypium</taxon>
    </lineage>
</organism>
<evidence type="ECO:0000259" key="1">
    <source>
        <dbReference type="SMART" id="SM00791"/>
    </source>
</evidence>
<feature type="domain" description="Agglutinin" evidence="1">
    <location>
        <begin position="142"/>
        <end position="268"/>
    </location>
</feature>
<feature type="domain" description="Agglutinin" evidence="1">
    <location>
        <begin position="3"/>
        <end position="137"/>
    </location>
</feature>
<dbReference type="PANTHER" id="PTHR39244">
    <property type="entry name" value="NATTERIN-4"/>
    <property type="match status" value="1"/>
</dbReference>
<dbReference type="PANTHER" id="PTHR39244:SF5">
    <property type="entry name" value="NATTERIN-3-LIKE"/>
    <property type="match status" value="1"/>
</dbReference>
<dbReference type="OrthoDB" id="946819at2759"/>
<dbReference type="CDD" id="cd20216">
    <property type="entry name" value="PFM_HFR-2-like"/>
    <property type="match status" value="1"/>
</dbReference>
<dbReference type="SMART" id="SM00791">
    <property type="entry name" value="Agglutinin"/>
    <property type="match status" value="2"/>
</dbReference>
<dbReference type="SUPFAM" id="SSF56973">
    <property type="entry name" value="Aerolisin/ETX pore-forming domain"/>
    <property type="match status" value="1"/>
</dbReference>
<dbReference type="InterPro" id="IPR036242">
    <property type="entry name" value="Agglutinin_dom_sf"/>
</dbReference>
<evidence type="ECO:0000313" key="2">
    <source>
        <dbReference type="EMBL" id="PPR87292.1"/>
    </source>
</evidence>
<dbReference type="Gene3D" id="2.80.10.50">
    <property type="match status" value="2"/>
</dbReference>
<proteinExistence type="predicted"/>
<name>A0A2P5W891_GOSBA</name>
<dbReference type="AlphaFoldDB" id="A0A2P5W891"/>
<reference evidence="2 3" key="1">
    <citation type="submission" date="2015-01" db="EMBL/GenBank/DDBJ databases">
        <title>Genome of allotetraploid Gossypium barbadense reveals genomic plasticity and fiber elongation in cotton evolution.</title>
        <authorList>
            <person name="Chen X."/>
            <person name="Liu X."/>
            <person name="Zhao B."/>
            <person name="Zheng H."/>
            <person name="Hu Y."/>
            <person name="Lu G."/>
            <person name="Yang C."/>
            <person name="Chen J."/>
            <person name="Shan C."/>
            <person name="Zhang L."/>
            <person name="Zhou Y."/>
            <person name="Wang L."/>
            <person name="Guo W."/>
            <person name="Bai Y."/>
            <person name="Ruan J."/>
            <person name="Shangguan X."/>
            <person name="Mao Y."/>
            <person name="Jiang J."/>
            <person name="Zhu Y."/>
            <person name="Lei J."/>
            <person name="Kang H."/>
            <person name="Chen S."/>
            <person name="He X."/>
            <person name="Wang R."/>
            <person name="Wang Y."/>
            <person name="Chen J."/>
            <person name="Wang L."/>
            <person name="Yu S."/>
            <person name="Wang B."/>
            <person name="Wei J."/>
            <person name="Song S."/>
            <person name="Lu X."/>
            <person name="Gao Z."/>
            <person name="Gu W."/>
            <person name="Deng X."/>
            <person name="Ma D."/>
            <person name="Wang S."/>
            <person name="Liang W."/>
            <person name="Fang L."/>
            <person name="Cai C."/>
            <person name="Zhu X."/>
            <person name="Zhou B."/>
            <person name="Zhang Y."/>
            <person name="Chen Z."/>
            <person name="Xu S."/>
            <person name="Zhu R."/>
            <person name="Wang S."/>
            <person name="Zhang T."/>
            <person name="Zhao G."/>
        </authorList>
    </citation>
    <scope>NUCLEOTIDE SEQUENCE [LARGE SCALE GENOMIC DNA]</scope>
    <source>
        <strain evidence="3">cv. Xinhai21</strain>
        <tissue evidence="2">Leaf</tissue>
    </source>
</reference>
<gene>
    <name evidence="2" type="ORF">GOBAR_AA33397</name>
</gene>
<dbReference type="EMBL" id="KZ668648">
    <property type="protein sequence ID" value="PPR87292.1"/>
    <property type="molecule type" value="Genomic_DNA"/>
</dbReference>
<dbReference type="Pfam" id="PF07468">
    <property type="entry name" value="Agglutinin"/>
    <property type="match status" value="2"/>
</dbReference>
<accession>A0A2P5W891</accession>
<dbReference type="Gene3D" id="2.170.15.10">
    <property type="entry name" value="Proaerolysin, chain A, domain 3"/>
    <property type="match status" value="1"/>
</dbReference>
<dbReference type="SUPFAM" id="SSF50382">
    <property type="entry name" value="Agglutinin"/>
    <property type="match status" value="2"/>
</dbReference>